<comment type="function">
    <text evidence="3">Involved in the oxidation of myo-inositol (MI) to 2-keto-myo-inositol (2KMI or 2-inosose).</text>
</comment>
<keyword evidence="7" id="KW-1185">Reference proteome</keyword>
<dbReference type="SUPFAM" id="SSF55347">
    <property type="entry name" value="Glyceraldehyde-3-phosphate dehydrogenase-like, C-terminal domain"/>
    <property type="match status" value="1"/>
</dbReference>
<dbReference type="GO" id="GO:0050112">
    <property type="term" value="F:inositol 2-dehydrogenase (NAD+) activity"/>
    <property type="evidence" value="ECO:0007669"/>
    <property type="project" value="UniProtKB-EC"/>
</dbReference>
<dbReference type="SUPFAM" id="SSF51735">
    <property type="entry name" value="NAD(P)-binding Rossmann-fold domains"/>
    <property type="match status" value="1"/>
</dbReference>
<comment type="caution">
    <text evidence="6">The sequence shown here is derived from an EMBL/GenBank/DDBJ whole genome shotgun (WGS) entry which is preliminary data.</text>
</comment>
<accession>A0ABM9SPD5</accession>
<keyword evidence="2 3" id="KW-0520">NAD</keyword>
<dbReference type="InterPro" id="IPR000683">
    <property type="entry name" value="Gfo/Idh/MocA-like_OxRdtase_N"/>
</dbReference>
<dbReference type="InterPro" id="IPR023794">
    <property type="entry name" value="MI/DCI_dehydrogenase"/>
</dbReference>
<dbReference type="EMBL" id="CQEH01000002">
    <property type="protein sequence ID" value="CNK58100.1"/>
    <property type="molecule type" value="Genomic_DNA"/>
</dbReference>
<dbReference type="PANTHER" id="PTHR43593">
    <property type="match status" value="1"/>
</dbReference>
<comment type="subunit">
    <text evidence="3">Homotetramer.</text>
</comment>
<evidence type="ECO:0000259" key="5">
    <source>
        <dbReference type="Pfam" id="PF02894"/>
    </source>
</evidence>
<name>A0ABM9SPD5_YERAL</name>
<dbReference type="PANTHER" id="PTHR43593:SF1">
    <property type="entry name" value="INOSITOL 2-DEHYDROGENASE"/>
    <property type="match status" value="1"/>
</dbReference>
<evidence type="ECO:0000256" key="1">
    <source>
        <dbReference type="ARBA" id="ARBA00023002"/>
    </source>
</evidence>
<sequence>MSLNIGVIGTGAIGQDHIRRCSKVLQGGRVVAVTDINREQATQVIRDLGIEANVYADGHEVINAKEVDAVLVTSWGPSHEEFVLAAIAAGKYVFCEKPLAVTAEGCKRIVEAEAAQGKRLVQVGFMRPYDQGYRALKDVITSGKIGEPLMLHCAHRNPRVGDNYKTDMAITDTLIHEIDVLRWLLDDDYISVQVVFPRKAKHAKAHLRDPQVVLFETAKGTRIDVEIFVNCQYGYDIQCEVVGDSGIAKLPEPSSVLLRSDARLSHEILVDWKDRFIDAYDVELQAFINDVLAEKLTGPSAWDGYAAAVTADACIAAQSNGEIVPVSLPSRPVFYDK</sequence>
<comment type="similarity">
    <text evidence="3">Belongs to the Gfo/Idh/MocA family.</text>
</comment>
<evidence type="ECO:0000259" key="4">
    <source>
        <dbReference type="Pfam" id="PF01408"/>
    </source>
</evidence>
<evidence type="ECO:0000256" key="2">
    <source>
        <dbReference type="ARBA" id="ARBA00023027"/>
    </source>
</evidence>
<dbReference type="Proteomes" id="UP000038647">
    <property type="component" value="Unassembled WGS sequence"/>
</dbReference>
<organism evidence="6 7">
    <name type="scientific">Yersinia aldovae</name>
    <dbReference type="NCBI Taxonomy" id="29483"/>
    <lineage>
        <taxon>Bacteria</taxon>
        <taxon>Pseudomonadati</taxon>
        <taxon>Pseudomonadota</taxon>
        <taxon>Gammaproteobacteria</taxon>
        <taxon>Enterobacterales</taxon>
        <taxon>Yersiniaceae</taxon>
        <taxon>Yersinia</taxon>
    </lineage>
</organism>
<dbReference type="InterPro" id="IPR050424">
    <property type="entry name" value="Gfo-Idh-MocA_inositol_DH"/>
</dbReference>
<gene>
    <name evidence="6" type="primary">idh</name>
    <name evidence="3" type="synonym">iolG</name>
    <name evidence="6" type="ORF">ERS137966_00646</name>
</gene>
<protein>
    <recommendedName>
        <fullName evidence="3">Inositol 2-dehydrogenase</fullName>
        <ecNumber evidence="3">1.1.1.18</ecNumber>
    </recommendedName>
    <alternativeName>
        <fullName evidence="3">Myo-inositol 2-dehydrogenase</fullName>
        <shortName evidence="3">MI 2-dehydrogenase</shortName>
    </alternativeName>
</protein>
<evidence type="ECO:0000313" key="6">
    <source>
        <dbReference type="EMBL" id="CNK58100.1"/>
    </source>
</evidence>
<comment type="catalytic activity">
    <reaction evidence="3">
        <text>myo-inositol + NAD(+) = scyllo-inosose + NADH + H(+)</text>
        <dbReference type="Rhea" id="RHEA:16949"/>
        <dbReference type="ChEBI" id="CHEBI:15378"/>
        <dbReference type="ChEBI" id="CHEBI:17268"/>
        <dbReference type="ChEBI" id="CHEBI:17811"/>
        <dbReference type="ChEBI" id="CHEBI:57540"/>
        <dbReference type="ChEBI" id="CHEBI:57945"/>
        <dbReference type="EC" id="1.1.1.18"/>
    </reaction>
</comment>
<dbReference type="Gene3D" id="3.30.360.10">
    <property type="entry name" value="Dihydrodipicolinate Reductase, domain 2"/>
    <property type="match status" value="1"/>
</dbReference>
<dbReference type="Pfam" id="PF01408">
    <property type="entry name" value="GFO_IDH_MocA"/>
    <property type="match status" value="1"/>
</dbReference>
<dbReference type="Gene3D" id="3.40.50.720">
    <property type="entry name" value="NAD(P)-binding Rossmann-like Domain"/>
    <property type="match status" value="1"/>
</dbReference>
<dbReference type="InterPro" id="IPR004104">
    <property type="entry name" value="Gfo/Idh/MocA-like_OxRdtase_C"/>
</dbReference>
<reference evidence="6 7" key="1">
    <citation type="submission" date="2015-03" db="EMBL/GenBank/DDBJ databases">
        <authorList>
            <consortium name="Pathogen Informatics"/>
            <person name="Murphy D."/>
        </authorList>
    </citation>
    <scope>NUCLEOTIDE SEQUENCE [LARGE SCALE GENOMIC DNA]</scope>
    <source>
        <strain evidence="6 7">IP08791</strain>
    </source>
</reference>
<proteinExistence type="inferred from homology"/>
<dbReference type="EC" id="1.1.1.18" evidence="3"/>
<keyword evidence="1 3" id="KW-0560">Oxidoreductase</keyword>
<feature type="domain" description="Gfo/Idh/MocA-like oxidoreductase C-terminal" evidence="5">
    <location>
        <begin position="137"/>
        <end position="326"/>
    </location>
</feature>
<dbReference type="HAMAP" id="MF_01671">
    <property type="entry name" value="IolG"/>
    <property type="match status" value="1"/>
</dbReference>
<evidence type="ECO:0000313" key="7">
    <source>
        <dbReference type="Proteomes" id="UP000038647"/>
    </source>
</evidence>
<dbReference type="RefSeq" id="WP_049603299.1">
    <property type="nucleotide sequence ID" value="NZ_CABHQC010000120.1"/>
</dbReference>
<dbReference type="Pfam" id="PF02894">
    <property type="entry name" value="GFO_IDH_MocA_C"/>
    <property type="match status" value="1"/>
</dbReference>
<feature type="domain" description="Gfo/Idh/MocA-like oxidoreductase N-terminal" evidence="4">
    <location>
        <begin position="3"/>
        <end position="125"/>
    </location>
</feature>
<dbReference type="InterPro" id="IPR036291">
    <property type="entry name" value="NAD(P)-bd_dom_sf"/>
</dbReference>
<evidence type="ECO:0000256" key="3">
    <source>
        <dbReference type="HAMAP-Rule" id="MF_01671"/>
    </source>
</evidence>